<organism evidence="3 4">
    <name type="scientific">Acinetobacter sedimenti</name>
    <dbReference type="NCBI Taxonomy" id="2919922"/>
    <lineage>
        <taxon>Bacteria</taxon>
        <taxon>Pseudomonadati</taxon>
        <taxon>Pseudomonadota</taxon>
        <taxon>Gammaproteobacteria</taxon>
        <taxon>Moraxellales</taxon>
        <taxon>Moraxellaceae</taxon>
        <taxon>Acinetobacter</taxon>
    </lineage>
</organism>
<dbReference type="Proteomes" id="UP001139701">
    <property type="component" value="Unassembled WGS sequence"/>
</dbReference>
<evidence type="ECO:0000313" key="3">
    <source>
        <dbReference type="EMBL" id="MCJ8147069.1"/>
    </source>
</evidence>
<feature type="transmembrane region" description="Helical" evidence="2">
    <location>
        <begin position="116"/>
        <end position="134"/>
    </location>
</feature>
<reference evidence="3" key="1">
    <citation type="submission" date="2022-02" db="EMBL/GenBank/DDBJ databases">
        <title>Acinetobacter A3.8 sp. nov., isolated from Sediment (Zhairuo Island).</title>
        <authorList>
            <person name="Zheng K."/>
        </authorList>
    </citation>
    <scope>NUCLEOTIDE SEQUENCE</scope>
    <source>
        <strain evidence="3">A3.8</strain>
    </source>
</reference>
<sequence length="432" mass="48105">MNNDNQPPVEPQSGDSGAVGSTNASDQNSTHLSGTNSSSTNSSTTNSNTSHTDASNVDSGSVASSNEVSSNLATTNVASPTNAPAWSAVASEPTMQEIHQTWRFGFKGNGTEYFKIWISNLFLTIITLTLYAPWAKVRRLRYFYGNTYLKNRKFDFTGIPSRILVGRLIALGAYGIFLASSYVSLEANAILTIAFLLVIPWLIRSSLRFHARNSKYENSRFHFSADMKRTYLMALGCWLITVFSLGLLFPIALLWFKRYQMDHLYIGQLKFRLTADAGDFFAAVMLPMLMFMGAILGAGVLIAVGYFAGIAPELMMILAAGLYLMAVFFLAPLIQGYLFKATWSHVQIGDSQMKTDVSPWKFAWIQMTNSFAILFSVGLMYAWAQVRIYRYKIESLSVVFYDDPSELMNKAQEDYNAIGEELADIFDIDISL</sequence>
<dbReference type="RefSeq" id="WP_241572476.1">
    <property type="nucleotide sequence ID" value="NZ_JAKUML010000014.1"/>
</dbReference>
<gene>
    <name evidence="3" type="ORF">MKI79_09170</name>
</gene>
<feature type="transmembrane region" description="Helical" evidence="2">
    <location>
        <begin position="314"/>
        <end position="334"/>
    </location>
</feature>
<evidence type="ECO:0000313" key="4">
    <source>
        <dbReference type="Proteomes" id="UP001139701"/>
    </source>
</evidence>
<feature type="region of interest" description="Disordered" evidence="1">
    <location>
        <begin position="1"/>
        <end position="68"/>
    </location>
</feature>
<dbReference type="AlphaFoldDB" id="A0A9X2B9C7"/>
<accession>A0A9X2B9C7</accession>
<keyword evidence="4" id="KW-1185">Reference proteome</keyword>
<feature type="transmembrane region" description="Helical" evidence="2">
    <location>
        <begin position="164"/>
        <end position="183"/>
    </location>
</feature>
<feature type="transmembrane region" description="Helical" evidence="2">
    <location>
        <begin position="189"/>
        <end position="209"/>
    </location>
</feature>
<feature type="compositionally biased region" description="Low complexity" evidence="1">
    <location>
        <begin position="28"/>
        <end position="68"/>
    </location>
</feature>
<evidence type="ECO:0000256" key="1">
    <source>
        <dbReference type="SAM" id="MobiDB-lite"/>
    </source>
</evidence>
<keyword evidence="2" id="KW-0472">Membrane</keyword>
<feature type="transmembrane region" description="Helical" evidence="2">
    <location>
        <begin position="363"/>
        <end position="384"/>
    </location>
</feature>
<dbReference type="InterPro" id="IPR010295">
    <property type="entry name" value="DUF898"/>
</dbReference>
<protein>
    <submittedName>
        <fullName evidence="3">YjgN family protein</fullName>
    </submittedName>
</protein>
<feature type="transmembrane region" description="Helical" evidence="2">
    <location>
        <begin position="230"/>
        <end position="256"/>
    </location>
</feature>
<dbReference type="Pfam" id="PF05987">
    <property type="entry name" value="DUF898"/>
    <property type="match status" value="1"/>
</dbReference>
<comment type="caution">
    <text evidence="3">The sequence shown here is derived from an EMBL/GenBank/DDBJ whole genome shotgun (WGS) entry which is preliminary data.</text>
</comment>
<keyword evidence="2" id="KW-0812">Transmembrane</keyword>
<feature type="transmembrane region" description="Helical" evidence="2">
    <location>
        <begin position="280"/>
        <end position="307"/>
    </location>
</feature>
<dbReference type="EMBL" id="JAKUML010000014">
    <property type="protein sequence ID" value="MCJ8147069.1"/>
    <property type="molecule type" value="Genomic_DNA"/>
</dbReference>
<feature type="compositionally biased region" description="Polar residues" evidence="1">
    <location>
        <begin position="13"/>
        <end position="27"/>
    </location>
</feature>
<keyword evidence="2" id="KW-1133">Transmembrane helix</keyword>
<proteinExistence type="predicted"/>
<evidence type="ECO:0000256" key="2">
    <source>
        <dbReference type="SAM" id="Phobius"/>
    </source>
</evidence>
<name>A0A9X2B9C7_9GAMM</name>